<dbReference type="PANTHER" id="PTHR18895">
    <property type="entry name" value="HEMK METHYLTRANSFERASE"/>
    <property type="match status" value="1"/>
</dbReference>
<dbReference type="InterPro" id="IPR004556">
    <property type="entry name" value="HemK-like"/>
</dbReference>
<feature type="domain" description="Release factor glutamine methyltransferase N-terminal" evidence="5">
    <location>
        <begin position="5"/>
        <end position="74"/>
    </location>
</feature>
<dbReference type="AlphaFoldDB" id="A0A1F5QA48"/>
<dbReference type="SUPFAM" id="SSF53335">
    <property type="entry name" value="S-adenosyl-L-methionine-dependent methyltransferases"/>
    <property type="match status" value="1"/>
</dbReference>
<dbReference type="InterPro" id="IPR019874">
    <property type="entry name" value="RF_methyltr_PrmC"/>
</dbReference>
<evidence type="ECO:0000313" key="7">
    <source>
        <dbReference type="Proteomes" id="UP000177235"/>
    </source>
</evidence>
<dbReference type="Proteomes" id="UP000177235">
    <property type="component" value="Unassembled WGS sequence"/>
</dbReference>
<dbReference type="GO" id="GO:0008276">
    <property type="term" value="F:protein methyltransferase activity"/>
    <property type="evidence" value="ECO:0007669"/>
    <property type="project" value="InterPro"/>
</dbReference>
<dbReference type="Pfam" id="PF13847">
    <property type="entry name" value="Methyltransf_31"/>
    <property type="match status" value="1"/>
</dbReference>
<evidence type="ECO:0000256" key="2">
    <source>
        <dbReference type="ARBA" id="ARBA00022679"/>
    </source>
</evidence>
<keyword evidence="3" id="KW-0949">S-adenosyl-L-methionine</keyword>
<dbReference type="Pfam" id="PF17827">
    <property type="entry name" value="PrmC_N"/>
    <property type="match status" value="1"/>
</dbReference>
<dbReference type="InterPro" id="IPR050320">
    <property type="entry name" value="N5-glutamine_MTase"/>
</dbReference>
<dbReference type="Gene3D" id="1.10.8.10">
    <property type="entry name" value="DNA helicase RuvA subunit, C-terminal domain"/>
    <property type="match status" value="1"/>
</dbReference>
<name>A0A1F5QA48_9BACT</name>
<evidence type="ECO:0000313" key="6">
    <source>
        <dbReference type="EMBL" id="OGE99008.1"/>
    </source>
</evidence>
<dbReference type="InterPro" id="IPR025714">
    <property type="entry name" value="Methyltranfer_dom"/>
</dbReference>
<evidence type="ECO:0000259" key="5">
    <source>
        <dbReference type="Pfam" id="PF17827"/>
    </source>
</evidence>
<organism evidence="6 7">
    <name type="scientific">Candidatus Doudnabacteria bacterium RIFCSPLOWO2_02_FULL_48_13</name>
    <dbReference type="NCBI Taxonomy" id="1817845"/>
    <lineage>
        <taxon>Bacteria</taxon>
        <taxon>Candidatus Doudnaibacteriota</taxon>
    </lineage>
</organism>
<evidence type="ECO:0000259" key="4">
    <source>
        <dbReference type="Pfam" id="PF13847"/>
    </source>
</evidence>
<dbReference type="InterPro" id="IPR040758">
    <property type="entry name" value="PrmC_N"/>
</dbReference>
<dbReference type="GO" id="GO:0032259">
    <property type="term" value="P:methylation"/>
    <property type="evidence" value="ECO:0007669"/>
    <property type="project" value="UniProtKB-KW"/>
</dbReference>
<dbReference type="Gene3D" id="3.40.50.150">
    <property type="entry name" value="Vaccinia Virus protein VP39"/>
    <property type="match status" value="1"/>
</dbReference>
<reference evidence="6 7" key="1">
    <citation type="journal article" date="2016" name="Nat. Commun.">
        <title>Thousands of microbial genomes shed light on interconnected biogeochemical processes in an aquifer system.</title>
        <authorList>
            <person name="Anantharaman K."/>
            <person name="Brown C.T."/>
            <person name="Hug L.A."/>
            <person name="Sharon I."/>
            <person name="Castelle C.J."/>
            <person name="Probst A.J."/>
            <person name="Thomas B.C."/>
            <person name="Singh A."/>
            <person name="Wilkins M.J."/>
            <person name="Karaoz U."/>
            <person name="Brodie E.L."/>
            <person name="Williams K.H."/>
            <person name="Hubbard S.S."/>
            <person name="Banfield J.F."/>
        </authorList>
    </citation>
    <scope>NUCLEOTIDE SEQUENCE [LARGE SCALE GENOMIC DNA]</scope>
</reference>
<evidence type="ECO:0000256" key="1">
    <source>
        <dbReference type="ARBA" id="ARBA00022603"/>
    </source>
</evidence>
<dbReference type="InterPro" id="IPR029063">
    <property type="entry name" value="SAM-dependent_MTases_sf"/>
</dbReference>
<proteinExistence type="predicted"/>
<dbReference type="EMBL" id="MFFF01000024">
    <property type="protein sequence ID" value="OGE99008.1"/>
    <property type="molecule type" value="Genomic_DNA"/>
</dbReference>
<dbReference type="NCBIfam" id="TIGR00536">
    <property type="entry name" value="hemK_fam"/>
    <property type="match status" value="1"/>
</dbReference>
<accession>A0A1F5QA48</accession>
<evidence type="ECO:0000256" key="3">
    <source>
        <dbReference type="ARBA" id="ARBA00022691"/>
    </source>
</evidence>
<gene>
    <name evidence="6" type="ORF">A3J05_04095</name>
</gene>
<dbReference type="NCBIfam" id="TIGR03534">
    <property type="entry name" value="RF_mod_PrmC"/>
    <property type="match status" value="1"/>
</dbReference>
<keyword evidence="1 6" id="KW-0489">Methyltransferase</keyword>
<dbReference type="CDD" id="cd02440">
    <property type="entry name" value="AdoMet_MTases"/>
    <property type="match status" value="1"/>
</dbReference>
<feature type="domain" description="Methyltransferase" evidence="4">
    <location>
        <begin position="113"/>
        <end position="177"/>
    </location>
</feature>
<protein>
    <submittedName>
        <fullName evidence="6">Protein-(Glutamine-N5) methyltransferase, release factor-specific</fullName>
    </submittedName>
</protein>
<sequence length="290" mass="33238">MTIREAFIWADKKLKKNSLSPQLDAEVLLSHVSKKNKAWLFANLQKKLSKLQATNYKLMIAKRSHRWPVAYLTGHKEFYGLDFKVDQNVLIPRPETEILVEKALELLKSGKFKNIIDIGTGSGAIIISIAVIASRRRSNLKFYGTDISKPALKIARLNARRHHVLKKIKFENCNLIENWKLRIENSIILANLPYLTPKQMKNPDLKYEPKNALVAGKGSLKYYRDLFKQISTYPFGTAQDQNLTILIEHDPSQKAAVQKLVKKFLPKAQNKSLAKFATMVYNRSWTFNTG</sequence>
<dbReference type="PANTHER" id="PTHR18895:SF74">
    <property type="entry name" value="MTRF1L RELEASE FACTOR GLUTAMINE METHYLTRANSFERASE"/>
    <property type="match status" value="1"/>
</dbReference>
<comment type="caution">
    <text evidence="6">The sequence shown here is derived from an EMBL/GenBank/DDBJ whole genome shotgun (WGS) entry which is preliminary data.</text>
</comment>
<keyword evidence="2 6" id="KW-0808">Transferase</keyword>